<keyword evidence="3 11" id="KW-0049">Antioxidant</keyword>
<gene>
    <name evidence="13" type="ORF">P691DRAFT_763339</name>
</gene>
<feature type="active site" description="Cysteine sulfenic acid (-SOH) intermediate" evidence="10">
    <location>
        <position position="65"/>
    </location>
</feature>
<keyword evidence="4 11" id="KW-0560">Oxidoreductase</keyword>
<dbReference type="GO" id="GO:0042744">
    <property type="term" value="P:hydrogen peroxide catabolic process"/>
    <property type="evidence" value="ECO:0007669"/>
    <property type="project" value="TreeGrafter"/>
</dbReference>
<evidence type="ECO:0000313" key="13">
    <source>
        <dbReference type="EMBL" id="KAF9444499.1"/>
    </source>
</evidence>
<accession>A0A9P5X4M6</accession>
<dbReference type="PANTHER" id="PTHR10430">
    <property type="entry name" value="PEROXIREDOXIN"/>
    <property type="match status" value="1"/>
</dbReference>
<evidence type="ECO:0000256" key="7">
    <source>
        <dbReference type="ARBA" id="ARBA00074156"/>
    </source>
</evidence>
<evidence type="ECO:0000256" key="1">
    <source>
        <dbReference type="ARBA" id="ARBA00010505"/>
    </source>
</evidence>
<protein>
    <recommendedName>
        <fullName evidence="7">Putative peroxiredoxin</fullName>
    </recommendedName>
    <alternativeName>
        <fullName evidence="8">Thioredoxin reductase</fullName>
    </alternativeName>
    <alternativeName>
        <fullName evidence="9">Thioredoxin-dependent peroxiredoxin</fullName>
    </alternativeName>
</protein>
<evidence type="ECO:0000256" key="6">
    <source>
        <dbReference type="ARBA" id="ARBA00063543"/>
    </source>
</evidence>
<evidence type="ECO:0000256" key="2">
    <source>
        <dbReference type="ARBA" id="ARBA00022559"/>
    </source>
</evidence>
<dbReference type="PROSITE" id="PS51352">
    <property type="entry name" value="THIOREDOXIN_2"/>
    <property type="match status" value="1"/>
</dbReference>
<dbReference type="GO" id="GO:0005777">
    <property type="term" value="C:peroxisome"/>
    <property type="evidence" value="ECO:0007669"/>
    <property type="project" value="TreeGrafter"/>
</dbReference>
<dbReference type="CDD" id="cd03013">
    <property type="entry name" value="PRX5_like"/>
    <property type="match status" value="1"/>
</dbReference>
<dbReference type="InterPro" id="IPR037944">
    <property type="entry name" value="PRX5-like"/>
</dbReference>
<comment type="subunit">
    <text evidence="6">Homodimer; disulfide-linked, upon oxidation.</text>
</comment>
<dbReference type="GO" id="GO:0045454">
    <property type="term" value="P:cell redox homeostasis"/>
    <property type="evidence" value="ECO:0007669"/>
    <property type="project" value="TreeGrafter"/>
</dbReference>
<comment type="similarity">
    <text evidence="1 11">Belongs to the peroxiredoxin family. Prx5 subfamily.</text>
</comment>
<keyword evidence="5 11" id="KW-0676">Redox-active center</keyword>
<dbReference type="InterPro" id="IPR036249">
    <property type="entry name" value="Thioredoxin-like_sf"/>
</dbReference>
<evidence type="ECO:0000256" key="8">
    <source>
        <dbReference type="ARBA" id="ARBA00076301"/>
    </source>
</evidence>
<comment type="function">
    <text evidence="11">Thiol-specific peroxidase that catalyzes the reduction of hydrogen peroxide and organic hydroperoxides to water and alcohols, respectively. Plays a role in cell protection against oxidative stress by detoxifying peroxides.</text>
</comment>
<proteinExistence type="inferred from homology"/>
<dbReference type="GO" id="GO:0005739">
    <property type="term" value="C:mitochondrion"/>
    <property type="evidence" value="ECO:0007669"/>
    <property type="project" value="TreeGrafter"/>
</dbReference>
<organism evidence="13 14">
    <name type="scientific">Macrolepiota fuliginosa MF-IS2</name>
    <dbReference type="NCBI Taxonomy" id="1400762"/>
    <lineage>
        <taxon>Eukaryota</taxon>
        <taxon>Fungi</taxon>
        <taxon>Dikarya</taxon>
        <taxon>Basidiomycota</taxon>
        <taxon>Agaricomycotina</taxon>
        <taxon>Agaricomycetes</taxon>
        <taxon>Agaricomycetidae</taxon>
        <taxon>Agaricales</taxon>
        <taxon>Agaricineae</taxon>
        <taxon>Agaricaceae</taxon>
        <taxon>Macrolepiota</taxon>
    </lineage>
</organism>
<reference evidence="13" key="1">
    <citation type="submission" date="2020-11" db="EMBL/GenBank/DDBJ databases">
        <authorList>
            <consortium name="DOE Joint Genome Institute"/>
            <person name="Ahrendt S."/>
            <person name="Riley R."/>
            <person name="Andreopoulos W."/>
            <person name="Labutti K."/>
            <person name="Pangilinan J."/>
            <person name="Ruiz-Duenas F.J."/>
            <person name="Barrasa J.M."/>
            <person name="Sanchez-Garcia M."/>
            <person name="Camarero S."/>
            <person name="Miyauchi S."/>
            <person name="Serrano A."/>
            <person name="Linde D."/>
            <person name="Babiker R."/>
            <person name="Drula E."/>
            <person name="Ayuso-Fernandez I."/>
            <person name="Pacheco R."/>
            <person name="Padilla G."/>
            <person name="Ferreira P."/>
            <person name="Barriuso J."/>
            <person name="Kellner H."/>
            <person name="Castanera R."/>
            <person name="Alfaro M."/>
            <person name="Ramirez L."/>
            <person name="Pisabarro A.G."/>
            <person name="Kuo A."/>
            <person name="Tritt A."/>
            <person name="Lipzen A."/>
            <person name="He G."/>
            <person name="Yan M."/>
            <person name="Ng V."/>
            <person name="Cullen D."/>
            <person name="Martin F."/>
            <person name="Rosso M.-N."/>
            <person name="Henrissat B."/>
            <person name="Hibbett D."/>
            <person name="Martinez A.T."/>
            <person name="Grigoriev I.V."/>
        </authorList>
    </citation>
    <scope>NUCLEOTIDE SEQUENCE</scope>
    <source>
        <strain evidence="13">MF-IS2</strain>
    </source>
</reference>
<evidence type="ECO:0000256" key="3">
    <source>
        <dbReference type="ARBA" id="ARBA00022862"/>
    </source>
</evidence>
<evidence type="ECO:0000256" key="4">
    <source>
        <dbReference type="ARBA" id="ARBA00023002"/>
    </source>
</evidence>
<feature type="domain" description="Thioredoxin" evidence="12">
    <location>
        <begin position="10"/>
        <end position="176"/>
    </location>
</feature>
<name>A0A9P5X4M6_9AGAR</name>
<keyword evidence="2 11" id="KW-0575">Peroxidase</keyword>
<evidence type="ECO:0000256" key="9">
    <source>
        <dbReference type="ARBA" id="ARBA00079296"/>
    </source>
</evidence>
<evidence type="ECO:0000256" key="11">
    <source>
        <dbReference type="RuleBase" id="RU366011"/>
    </source>
</evidence>
<dbReference type="GO" id="GO:0034599">
    <property type="term" value="P:cellular response to oxidative stress"/>
    <property type="evidence" value="ECO:0007669"/>
    <property type="project" value="InterPro"/>
</dbReference>
<sequence length="176" mass="19155">MSPVNEEVSIKVGDTIPEGTFKYVPYTNELADNTACGVPQEYKTSEWKGKKIVVVSVPGAFTPTCHQEHLPGFIKNFDTFRQKGVDAVVFLAANDPFVMSAWGRVEGLADKIIYASDPNARWSSELGLAKDLTGAGFGIRTQRYALIVDDLKVTFIATESGLGLENSSAEKILAHL</sequence>
<dbReference type="SUPFAM" id="SSF52833">
    <property type="entry name" value="Thioredoxin-like"/>
    <property type="match status" value="1"/>
</dbReference>
<evidence type="ECO:0000259" key="12">
    <source>
        <dbReference type="PROSITE" id="PS51352"/>
    </source>
</evidence>
<dbReference type="Pfam" id="PF08534">
    <property type="entry name" value="Redoxin"/>
    <property type="match status" value="1"/>
</dbReference>
<dbReference type="InterPro" id="IPR013766">
    <property type="entry name" value="Thioredoxin_domain"/>
</dbReference>
<evidence type="ECO:0000313" key="14">
    <source>
        <dbReference type="Proteomes" id="UP000807342"/>
    </source>
</evidence>
<dbReference type="OrthoDB" id="195498at2759"/>
<dbReference type="Proteomes" id="UP000807342">
    <property type="component" value="Unassembled WGS sequence"/>
</dbReference>
<evidence type="ECO:0000256" key="10">
    <source>
        <dbReference type="PIRSR" id="PIRSR637944-1"/>
    </source>
</evidence>
<dbReference type="FunFam" id="3.40.30.10:FF:000020">
    <property type="entry name" value="Peroxiredoxin"/>
    <property type="match status" value="1"/>
</dbReference>
<keyword evidence="14" id="KW-1185">Reference proteome</keyword>
<dbReference type="AlphaFoldDB" id="A0A9P5X4M6"/>
<dbReference type="GO" id="GO:0008379">
    <property type="term" value="F:thioredoxin peroxidase activity"/>
    <property type="evidence" value="ECO:0007669"/>
    <property type="project" value="InterPro"/>
</dbReference>
<dbReference type="InterPro" id="IPR013740">
    <property type="entry name" value="Redoxin"/>
</dbReference>
<comment type="caution">
    <text evidence="13">The sequence shown here is derived from an EMBL/GenBank/DDBJ whole genome shotgun (WGS) entry which is preliminary data.</text>
</comment>
<evidence type="ECO:0000256" key="5">
    <source>
        <dbReference type="ARBA" id="ARBA00023284"/>
    </source>
</evidence>
<dbReference type="Gene3D" id="3.40.30.10">
    <property type="entry name" value="Glutaredoxin"/>
    <property type="match status" value="1"/>
</dbReference>
<dbReference type="EMBL" id="MU151371">
    <property type="protein sequence ID" value="KAF9444499.1"/>
    <property type="molecule type" value="Genomic_DNA"/>
</dbReference>
<dbReference type="PANTHER" id="PTHR10430:SF16">
    <property type="entry name" value="PEROXIREDOXIN-5, MITOCHONDRIAL"/>
    <property type="match status" value="1"/>
</dbReference>